<evidence type="ECO:0000313" key="2">
    <source>
        <dbReference type="Proteomes" id="UP000823775"/>
    </source>
</evidence>
<name>A0ABS8SWD2_DATST</name>
<evidence type="ECO:0000313" key="1">
    <source>
        <dbReference type="EMBL" id="MCD7463110.1"/>
    </source>
</evidence>
<keyword evidence="2" id="KW-1185">Reference proteome</keyword>
<protein>
    <submittedName>
        <fullName evidence="1">Uncharacterized protein</fullName>
    </submittedName>
</protein>
<gene>
    <name evidence="1" type="ORF">HAX54_049974</name>
</gene>
<organism evidence="1 2">
    <name type="scientific">Datura stramonium</name>
    <name type="common">Jimsonweed</name>
    <name type="synonym">Common thornapple</name>
    <dbReference type="NCBI Taxonomy" id="4076"/>
    <lineage>
        <taxon>Eukaryota</taxon>
        <taxon>Viridiplantae</taxon>
        <taxon>Streptophyta</taxon>
        <taxon>Embryophyta</taxon>
        <taxon>Tracheophyta</taxon>
        <taxon>Spermatophyta</taxon>
        <taxon>Magnoliopsida</taxon>
        <taxon>eudicotyledons</taxon>
        <taxon>Gunneridae</taxon>
        <taxon>Pentapetalae</taxon>
        <taxon>asterids</taxon>
        <taxon>lamiids</taxon>
        <taxon>Solanales</taxon>
        <taxon>Solanaceae</taxon>
        <taxon>Solanoideae</taxon>
        <taxon>Datureae</taxon>
        <taxon>Datura</taxon>
    </lineage>
</organism>
<dbReference type="EMBL" id="JACEIK010000864">
    <property type="protein sequence ID" value="MCD7463110.1"/>
    <property type="molecule type" value="Genomic_DNA"/>
</dbReference>
<reference evidence="1 2" key="1">
    <citation type="journal article" date="2021" name="BMC Genomics">
        <title>Datura genome reveals duplications of psychoactive alkaloid biosynthetic genes and high mutation rate following tissue culture.</title>
        <authorList>
            <person name="Rajewski A."/>
            <person name="Carter-House D."/>
            <person name="Stajich J."/>
            <person name="Litt A."/>
        </authorList>
    </citation>
    <scope>NUCLEOTIDE SEQUENCE [LARGE SCALE GENOMIC DNA]</scope>
    <source>
        <strain evidence="1">AR-01</strain>
    </source>
</reference>
<feature type="non-terminal residue" evidence="1">
    <location>
        <position position="66"/>
    </location>
</feature>
<dbReference type="Proteomes" id="UP000823775">
    <property type="component" value="Unassembled WGS sequence"/>
</dbReference>
<accession>A0ABS8SWD2</accession>
<proteinExistence type="predicted"/>
<comment type="caution">
    <text evidence="1">The sequence shown here is derived from an EMBL/GenBank/DDBJ whole genome shotgun (WGS) entry which is preliminary data.</text>
</comment>
<sequence length="66" mass="7635">MNMLATQMDLKASMITHELNKEEITLTPSNVDEEEIEWEVEESLLKETWEGILLNINGRGSEEIEE</sequence>